<comment type="function">
    <text evidence="1">Allows the formation of correctly charged Asn-tRNA(Asn) or Gln-tRNA(Gln) through the transamidation of misacylated Asp-tRNA(Asn) or Glu-tRNA(Gln) in organisms which lack either or both of asparaginyl-tRNA or glutaminyl-tRNA synthetases. The reaction takes place in the presence of glutamine and ATP through an activated phospho-Asp-tRNA(Asn) or phospho-Glu-tRNA(Gln).</text>
</comment>
<comment type="subunit">
    <text evidence="1">Heterotrimer of A, B and C subunits.</text>
</comment>
<keyword evidence="1" id="KW-0436">Ligase</keyword>
<dbReference type="GO" id="GO:0050567">
    <property type="term" value="F:glutaminyl-tRNA synthase (glutamine-hydrolyzing) activity"/>
    <property type="evidence" value="ECO:0007669"/>
    <property type="project" value="UniProtKB-UniRule"/>
</dbReference>
<keyword evidence="2" id="KW-0808">Transferase</keyword>
<reference evidence="2 3" key="1">
    <citation type="submission" date="2018-07" db="EMBL/GenBank/DDBJ databases">
        <title>Genome sequencing of Moraxellaceae gen. HYN0046.</title>
        <authorList>
            <person name="Kim M."/>
            <person name="Yi H."/>
        </authorList>
    </citation>
    <scope>NUCLEOTIDE SEQUENCE [LARGE SCALE GENOMIC DNA]</scope>
    <source>
        <strain evidence="2 3">HYN0046</strain>
    </source>
</reference>
<evidence type="ECO:0000313" key="2">
    <source>
        <dbReference type="EMBL" id="AXI03092.1"/>
    </source>
</evidence>
<dbReference type="GO" id="GO:0070681">
    <property type="term" value="P:glutaminyl-tRNAGln biosynthesis via transamidation"/>
    <property type="evidence" value="ECO:0007669"/>
    <property type="project" value="TreeGrafter"/>
</dbReference>
<evidence type="ECO:0000313" key="3">
    <source>
        <dbReference type="Proteomes" id="UP000253940"/>
    </source>
</evidence>
<gene>
    <name evidence="1" type="primary">gatC</name>
    <name evidence="2" type="ORF">HYN46_09710</name>
</gene>
<dbReference type="EMBL" id="CP031222">
    <property type="protein sequence ID" value="AXI03092.1"/>
    <property type="molecule type" value="Genomic_DNA"/>
</dbReference>
<dbReference type="RefSeq" id="WP_114899202.1">
    <property type="nucleotide sequence ID" value="NZ_CP031222.1"/>
</dbReference>
<dbReference type="KEGG" id="mbah:HYN46_09710"/>
<sequence length="105" mass="11556">MTDSNSASTNSALSATDINKIAKLAHLQITDDECQRYAASLNNILSLMDHLQTVDTTNIEPLKNPFDTPQPLRDDVATEPNRRDVYQSVAPATQDGLYLVPKVLD</sequence>
<keyword evidence="1" id="KW-0648">Protein biosynthesis</keyword>
<accession>A0A345P733</accession>
<dbReference type="Proteomes" id="UP000253940">
    <property type="component" value="Chromosome"/>
</dbReference>
<keyword evidence="3" id="KW-1185">Reference proteome</keyword>
<dbReference type="GO" id="GO:0006450">
    <property type="term" value="P:regulation of translational fidelity"/>
    <property type="evidence" value="ECO:0007669"/>
    <property type="project" value="InterPro"/>
</dbReference>
<dbReference type="NCBIfam" id="TIGR00135">
    <property type="entry name" value="gatC"/>
    <property type="match status" value="1"/>
</dbReference>
<evidence type="ECO:0000256" key="1">
    <source>
        <dbReference type="HAMAP-Rule" id="MF_00122"/>
    </source>
</evidence>
<keyword evidence="1" id="KW-0547">Nucleotide-binding</keyword>
<comment type="catalytic activity">
    <reaction evidence="1">
        <text>L-aspartyl-tRNA(Asn) + L-glutamine + ATP + H2O = L-asparaginyl-tRNA(Asn) + L-glutamate + ADP + phosphate + 2 H(+)</text>
        <dbReference type="Rhea" id="RHEA:14513"/>
        <dbReference type="Rhea" id="RHEA-COMP:9674"/>
        <dbReference type="Rhea" id="RHEA-COMP:9677"/>
        <dbReference type="ChEBI" id="CHEBI:15377"/>
        <dbReference type="ChEBI" id="CHEBI:15378"/>
        <dbReference type="ChEBI" id="CHEBI:29985"/>
        <dbReference type="ChEBI" id="CHEBI:30616"/>
        <dbReference type="ChEBI" id="CHEBI:43474"/>
        <dbReference type="ChEBI" id="CHEBI:58359"/>
        <dbReference type="ChEBI" id="CHEBI:78515"/>
        <dbReference type="ChEBI" id="CHEBI:78516"/>
        <dbReference type="ChEBI" id="CHEBI:456216"/>
    </reaction>
</comment>
<dbReference type="SUPFAM" id="SSF141000">
    <property type="entry name" value="Glu-tRNAGln amidotransferase C subunit"/>
    <property type="match status" value="1"/>
</dbReference>
<proteinExistence type="inferred from homology"/>
<dbReference type="GO" id="GO:0006412">
    <property type="term" value="P:translation"/>
    <property type="evidence" value="ECO:0007669"/>
    <property type="project" value="UniProtKB-UniRule"/>
</dbReference>
<comment type="similarity">
    <text evidence="1">Belongs to the GatC family.</text>
</comment>
<protein>
    <recommendedName>
        <fullName evidence="1">Aspartyl/glutamyl-tRNA(Asn/Gln) amidotransferase subunit C</fullName>
        <shortName evidence="1">Asp/Glu-ADT subunit C</shortName>
        <ecNumber evidence="1">6.3.5.-</ecNumber>
    </recommendedName>
</protein>
<dbReference type="InterPro" id="IPR036113">
    <property type="entry name" value="Asp/Glu-ADT_sf_sub_c"/>
</dbReference>
<name>A0A345P733_9GAMM</name>
<keyword evidence="1" id="KW-0067">ATP-binding</keyword>
<dbReference type="GO" id="GO:0005524">
    <property type="term" value="F:ATP binding"/>
    <property type="evidence" value="ECO:0007669"/>
    <property type="project" value="UniProtKB-KW"/>
</dbReference>
<dbReference type="Pfam" id="PF02686">
    <property type="entry name" value="GatC"/>
    <property type="match status" value="1"/>
</dbReference>
<organism evidence="2 3">
    <name type="scientific">Aquirhabdus parva</name>
    <dbReference type="NCBI Taxonomy" id="2283318"/>
    <lineage>
        <taxon>Bacteria</taxon>
        <taxon>Pseudomonadati</taxon>
        <taxon>Pseudomonadota</taxon>
        <taxon>Gammaproteobacteria</taxon>
        <taxon>Moraxellales</taxon>
        <taxon>Moraxellaceae</taxon>
        <taxon>Aquirhabdus</taxon>
    </lineage>
</organism>
<dbReference type="EC" id="6.3.5.-" evidence="1"/>
<dbReference type="OrthoDB" id="9794326at2"/>
<dbReference type="Gene3D" id="1.10.20.60">
    <property type="entry name" value="Glu-tRNAGln amidotransferase C subunit, N-terminal domain"/>
    <property type="match status" value="1"/>
</dbReference>
<dbReference type="GO" id="GO:0016740">
    <property type="term" value="F:transferase activity"/>
    <property type="evidence" value="ECO:0007669"/>
    <property type="project" value="UniProtKB-KW"/>
</dbReference>
<comment type="catalytic activity">
    <reaction evidence="1">
        <text>L-glutamyl-tRNA(Gln) + L-glutamine + ATP + H2O = L-glutaminyl-tRNA(Gln) + L-glutamate + ADP + phosphate + H(+)</text>
        <dbReference type="Rhea" id="RHEA:17521"/>
        <dbReference type="Rhea" id="RHEA-COMP:9681"/>
        <dbReference type="Rhea" id="RHEA-COMP:9684"/>
        <dbReference type="ChEBI" id="CHEBI:15377"/>
        <dbReference type="ChEBI" id="CHEBI:15378"/>
        <dbReference type="ChEBI" id="CHEBI:29985"/>
        <dbReference type="ChEBI" id="CHEBI:30616"/>
        <dbReference type="ChEBI" id="CHEBI:43474"/>
        <dbReference type="ChEBI" id="CHEBI:58359"/>
        <dbReference type="ChEBI" id="CHEBI:78520"/>
        <dbReference type="ChEBI" id="CHEBI:78521"/>
        <dbReference type="ChEBI" id="CHEBI:456216"/>
    </reaction>
</comment>
<dbReference type="InterPro" id="IPR003837">
    <property type="entry name" value="GatC"/>
</dbReference>
<dbReference type="PANTHER" id="PTHR15004:SF0">
    <property type="entry name" value="GLUTAMYL-TRNA(GLN) AMIDOTRANSFERASE SUBUNIT C, MITOCHONDRIAL"/>
    <property type="match status" value="1"/>
</dbReference>
<dbReference type="AlphaFoldDB" id="A0A345P733"/>
<dbReference type="PANTHER" id="PTHR15004">
    <property type="entry name" value="GLUTAMYL-TRNA(GLN) AMIDOTRANSFERASE SUBUNIT C, MITOCHONDRIAL"/>
    <property type="match status" value="1"/>
</dbReference>
<dbReference type="HAMAP" id="MF_00122">
    <property type="entry name" value="GatC"/>
    <property type="match status" value="1"/>
</dbReference>
<dbReference type="GO" id="GO:0050566">
    <property type="term" value="F:asparaginyl-tRNA synthase (glutamine-hydrolyzing) activity"/>
    <property type="evidence" value="ECO:0007669"/>
    <property type="project" value="RHEA"/>
</dbReference>